<accession>A0ABT9ZZ87</accession>
<feature type="domain" description="PBP" evidence="1">
    <location>
        <begin position="94"/>
        <end position="278"/>
    </location>
</feature>
<reference evidence="3 4" key="1">
    <citation type="submission" date="2023-07" db="EMBL/GenBank/DDBJ databases">
        <title>Genomic Encyclopedia of Type Strains, Phase IV (KMG-IV): sequencing the most valuable type-strain genomes for metagenomic binning, comparative biology and taxonomic classification.</title>
        <authorList>
            <person name="Goeker M."/>
        </authorList>
    </citation>
    <scope>NUCLEOTIDE SEQUENCE [LARGE SCALE GENOMIC DNA]</scope>
    <source>
        <strain evidence="3 4">DSM 9768</strain>
    </source>
</reference>
<evidence type="ECO:0000313" key="4">
    <source>
        <dbReference type="Proteomes" id="UP001230005"/>
    </source>
</evidence>
<dbReference type="Pfam" id="PF12728">
    <property type="entry name" value="HTH_17"/>
    <property type="match status" value="1"/>
</dbReference>
<dbReference type="InterPro" id="IPR041657">
    <property type="entry name" value="HTH_17"/>
</dbReference>
<dbReference type="PANTHER" id="PTHR38431">
    <property type="entry name" value="BLL2305 PROTEIN"/>
    <property type="match status" value="1"/>
</dbReference>
<feature type="domain" description="Helix-turn-helix" evidence="2">
    <location>
        <begin position="6"/>
        <end position="52"/>
    </location>
</feature>
<dbReference type="EMBL" id="JAUSUG010000014">
    <property type="protein sequence ID" value="MDQ0256062.1"/>
    <property type="molecule type" value="Genomic_DNA"/>
</dbReference>
<dbReference type="InterPro" id="IPR009061">
    <property type="entry name" value="DNA-bd_dom_put_sf"/>
</dbReference>
<protein>
    <submittedName>
        <fullName evidence="3">Molybdopterin biosynthesis protein</fullName>
    </submittedName>
</protein>
<organism evidence="3 4">
    <name type="scientific">Evansella vedderi</name>
    <dbReference type="NCBI Taxonomy" id="38282"/>
    <lineage>
        <taxon>Bacteria</taxon>
        <taxon>Bacillati</taxon>
        <taxon>Bacillota</taxon>
        <taxon>Bacilli</taxon>
        <taxon>Bacillales</taxon>
        <taxon>Bacillaceae</taxon>
        <taxon>Evansella</taxon>
    </lineage>
</organism>
<dbReference type="SUPFAM" id="SSF46955">
    <property type="entry name" value="Putative DNA-binding domain"/>
    <property type="match status" value="1"/>
</dbReference>
<name>A0ABT9ZZ87_9BACI</name>
<evidence type="ECO:0000313" key="3">
    <source>
        <dbReference type="EMBL" id="MDQ0256062.1"/>
    </source>
</evidence>
<keyword evidence="4" id="KW-1185">Reference proteome</keyword>
<dbReference type="NCBIfam" id="TIGR01764">
    <property type="entry name" value="excise"/>
    <property type="match status" value="1"/>
</dbReference>
<evidence type="ECO:0000259" key="1">
    <source>
        <dbReference type="Pfam" id="PF12727"/>
    </source>
</evidence>
<gene>
    <name evidence="3" type="ORF">J2S74_003461</name>
</gene>
<proteinExistence type="predicted"/>
<dbReference type="InterPro" id="IPR010093">
    <property type="entry name" value="SinI_DNA-bd"/>
</dbReference>
<dbReference type="InterPro" id="IPR024370">
    <property type="entry name" value="PBP_domain"/>
</dbReference>
<sequence>MTDHTYTPDEIAKMFKISKHTVYELIKRGELHAFKVGNKMRISPEEVERYKNTSQAYQSKKLDPTLTHPSTTNTIRLSGSHDFLVEQLSKSVSKNTNLIVQPTFIGSLEGLMMMYRGAADVAAVHLLDPNSKEYNIPFIKQLFVHEKISVIHFATREQGFIVAKGNPRNIVSFEDLTRKDITFINRQKGSGTRFLLDSFLQQKAINPRQVTGYDNEEWNHLSLAAQISRGSADVGFGIRSAAEQLGLEFIPVIEEQFDLVFRWTQENETPLNLLYEFLSSNEFKISISKIPGYKVRELGVIKYETN</sequence>
<dbReference type="RefSeq" id="WP_307327609.1">
    <property type="nucleotide sequence ID" value="NZ_JAUSUG010000014.1"/>
</dbReference>
<comment type="caution">
    <text evidence="3">The sequence shown here is derived from an EMBL/GenBank/DDBJ whole genome shotgun (WGS) entry which is preliminary data.</text>
</comment>
<dbReference type="Pfam" id="PF12727">
    <property type="entry name" value="PBP_like"/>
    <property type="match status" value="1"/>
</dbReference>
<dbReference type="SUPFAM" id="SSF53850">
    <property type="entry name" value="Periplasmic binding protein-like II"/>
    <property type="match status" value="1"/>
</dbReference>
<dbReference type="Proteomes" id="UP001230005">
    <property type="component" value="Unassembled WGS sequence"/>
</dbReference>
<evidence type="ECO:0000259" key="2">
    <source>
        <dbReference type="Pfam" id="PF12728"/>
    </source>
</evidence>
<dbReference type="Gene3D" id="3.40.190.10">
    <property type="entry name" value="Periplasmic binding protein-like II"/>
    <property type="match status" value="1"/>
</dbReference>
<dbReference type="PANTHER" id="PTHR38431:SF1">
    <property type="entry name" value="BLL2305 PROTEIN"/>
    <property type="match status" value="1"/>
</dbReference>